<feature type="compositionally biased region" description="Polar residues" evidence="1">
    <location>
        <begin position="70"/>
        <end position="79"/>
    </location>
</feature>
<feature type="compositionally biased region" description="Polar residues" evidence="1">
    <location>
        <begin position="9"/>
        <end position="46"/>
    </location>
</feature>
<name>A0A8U0URC4_MUSPF</name>
<evidence type="ECO:0000313" key="3">
    <source>
        <dbReference type="RefSeq" id="XP_044924219.1"/>
    </source>
</evidence>
<dbReference type="GeneID" id="123388537"/>
<sequence length="296" mass="32451">MEGPIDLQYESSTCGNPSCATLAHNGNPTNSKTTAFRSDFPRSTSLRPFLHLGPSEDIPPLPWAGPTPRNPDSQPSLQDPVSPAPAGSGGIGGDIDAGGRGCGLREASRTLLYGRDGRGAQSDRLPPRERPDFTLSFPPAIGLRQIPHANGCTRPDVGNPRSLHKEDPVHIPICWEVAMQYDVLGCRVPELCEENTWILSLWDMMSTSRSGSEAAYRCLFTRVRMCVTGIHFPMSVSTQKKSVCQTIAVLPFSYYMASGVTSYHLQHHCGFEWVPTSLFHLSLQWLWVMVVKSSPS</sequence>
<organism evidence="2 3">
    <name type="scientific">Mustela putorius furo</name>
    <name type="common">European domestic ferret</name>
    <name type="synonym">Mustela furo</name>
    <dbReference type="NCBI Taxonomy" id="9669"/>
    <lineage>
        <taxon>Eukaryota</taxon>
        <taxon>Metazoa</taxon>
        <taxon>Chordata</taxon>
        <taxon>Craniata</taxon>
        <taxon>Vertebrata</taxon>
        <taxon>Euteleostomi</taxon>
        <taxon>Mammalia</taxon>
        <taxon>Eutheria</taxon>
        <taxon>Laurasiatheria</taxon>
        <taxon>Carnivora</taxon>
        <taxon>Caniformia</taxon>
        <taxon>Musteloidea</taxon>
        <taxon>Mustelidae</taxon>
        <taxon>Mustelinae</taxon>
        <taxon>Mustela</taxon>
    </lineage>
</organism>
<evidence type="ECO:0000256" key="1">
    <source>
        <dbReference type="SAM" id="MobiDB-lite"/>
    </source>
</evidence>
<protein>
    <submittedName>
        <fullName evidence="3">Uncharacterized protein LOC123388537</fullName>
    </submittedName>
</protein>
<proteinExistence type="predicted"/>
<gene>
    <name evidence="3" type="primary">LOC123388537</name>
</gene>
<dbReference type="Proteomes" id="UP000000715">
    <property type="component" value="Unplaced"/>
</dbReference>
<dbReference type="AlphaFoldDB" id="A0A8U0URC4"/>
<evidence type="ECO:0000313" key="2">
    <source>
        <dbReference type="Proteomes" id="UP000000715"/>
    </source>
</evidence>
<feature type="compositionally biased region" description="Pro residues" evidence="1">
    <location>
        <begin position="57"/>
        <end position="69"/>
    </location>
</feature>
<feature type="region of interest" description="Disordered" evidence="1">
    <location>
        <begin position="1"/>
        <end position="100"/>
    </location>
</feature>
<feature type="compositionally biased region" description="Gly residues" evidence="1">
    <location>
        <begin position="87"/>
        <end position="100"/>
    </location>
</feature>
<reference evidence="3" key="1">
    <citation type="submission" date="2025-08" db="UniProtKB">
        <authorList>
            <consortium name="RefSeq"/>
        </authorList>
    </citation>
    <scope>IDENTIFICATION</scope>
    <source>
        <tissue evidence="3">Brain</tissue>
    </source>
</reference>
<keyword evidence="2" id="KW-1185">Reference proteome</keyword>
<dbReference type="RefSeq" id="XP_044924219.1">
    <property type="nucleotide sequence ID" value="XM_045068284.1"/>
</dbReference>
<accession>A0A8U0URC4</accession>